<dbReference type="PANTHER" id="PTHR43126:SF2">
    <property type="entry name" value="D-ALANYL-D-ALANINE DIPEPTIDASE"/>
    <property type="match status" value="1"/>
</dbReference>
<protein>
    <recommendedName>
        <fullName evidence="9 10">D-alanyl-D-alanine dipeptidase</fullName>
        <shortName evidence="9 10">D-Ala-D-Ala dipeptidase</shortName>
        <ecNumber evidence="9 10">3.4.13.22</ecNumber>
    </recommendedName>
</protein>
<feature type="binding site" evidence="9">
    <location>
        <position position="131"/>
    </location>
    <ligand>
        <name>Zn(2+)</name>
        <dbReference type="ChEBI" id="CHEBI:29105"/>
        <note>catalytic</note>
    </ligand>
</feature>
<evidence type="ECO:0000256" key="3">
    <source>
        <dbReference type="ARBA" id="ARBA00022723"/>
    </source>
</evidence>
<evidence type="ECO:0000256" key="1">
    <source>
        <dbReference type="ARBA" id="ARBA00001362"/>
    </source>
</evidence>
<evidence type="ECO:0000313" key="12">
    <source>
        <dbReference type="EMBL" id="KKB55276.1"/>
    </source>
</evidence>
<keyword evidence="2 9" id="KW-0645">Protease</keyword>
<feature type="active site" description="Proton donor/acceptor" evidence="9">
    <location>
        <position position="202"/>
    </location>
</feature>
<dbReference type="EMBL" id="AQHW01000015">
    <property type="protein sequence ID" value="KKB55276.1"/>
    <property type="molecule type" value="Genomic_DNA"/>
</dbReference>
<feature type="binding site" evidence="9">
    <location>
        <position position="138"/>
    </location>
    <ligand>
        <name>Zn(2+)</name>
        <dbReference type="ChEBI" id="CHEBI:29105"/>
        <note>catalytic</note>
    </ligand>
</feature>
<name>A0A0F5JBM3_9BACT</name>
<evidence type="ECO:0000313" key="13">
    <source>
        <dbReference type="Proteomes" id="UP000033035"/>
    </source>
</evidence>
<keyword evidence="4 9" id="KW-0378">Hydrolase</keyword>
<dbReference type="InterPro" id="IPR009045">
    <property type="entry name" value="Zn_M74/Hedgehog-like"/>
</dbReference>
<dbReference type="RefSeq" id="WP_028729696.1">
    <property type="nucleotide sequence ID" value="NZ_KE386764.1"/>
</dbReference>
<dbReference type="Pfam" id="PF01427">
    <property type="entry name" value="Peptidase_M15"/>
    <property type="match status" value="1"/>
</dbReference>
<dbReference type="GO" id="GO:0008237">
    <property type="term" value="F:metallopeptidase activity"/>
    <property type="evidence" value="ECO:0007669"/>
    <property type="project" value="UniProtKB-KW"/>
</dbReference>
<evidence type="ECO:0000256" key="6">
    <source>
        <dbReference type="ARBA" id="ARBA00022997"/>
    </source>
</evidence>
<dbReference type="AlphaFoldDB" id="A0A0F5JBM3"/>
<evidence type="ECO:0000256" key="4">
    <source>
        <dbReference type="ARBA" id="ARBA00022801"/>
    </source>
</evidence>
<keyword evidence="5 9" id="KW-0862">Zinc</keyword>
<proteinExistence type="inferred from homology"/>
<dbReference type="GO" id="GO:0071555">
    <property type="term" value="P:cell wall organization"/>
    <property type="evidence" value="ECO:0007669"/>
    <property type="project" value="UniProtKB-KW"/>
</dbReference>
<feature type="site" description="Transition state stabilizer" evidence="9">
    <location>
        <position position="100"/>
    </location>
</feature>
<feature type="binding site" evidence="9">
    <location>
        <position position="205"/>
    </location>
    <ligand>
        <name>Zn(2+)</name>
        <dbReference type="ChEBI" id="CHEBI:29105"/>
        <note>catalytic</note>
    </ligand>
</feature>
<comment type="caution">
    <text evidence="12">The sequence shown here is derived from an EMBL/GenBank/DDBJ whole genome shotgun (WGS) entry which is preliminary data.</text>
</comment>
<gene>
    <name evidence="12" type="ORF">HMPREF1536_02739</name>
</gene>
<dbReference type="GO" id="GO:0008270">
    <property type="term" value="F:zinc ion binding"/>
    <property type="evidence" value="ECO:0007669"/>
    <property type="project" value="UniProtKB-UniRule"/>
</dbReference>
<dbReference type="Proteomes" id="UP000033035">
    <property type="component" value="Unassembled WGS sequence"/>
</dbReference>
<comment type="catalytic activity">
    <reaction evidence="1 9 10">
        <text>D-alanyl-D-alanine + H2O = 2 D-alanine</text>
        <dbReference type="Rhea" id="RHEA:20661"/>
        <dbReference type="ChEBI" id="CHEBI:15377"/>
        <dbReference type="ChEBI" id="CHEBI:57416"/>
        <dbReference type="ChEBI" id="CHEBI:57822"/>
        <dbReference type="EC" id="3.4.13.22"/>
    </reaction>
</comment>
<evidence type="ECO:0000256" key="7">
    <source>
        <dbReference type="ARBA" id="ARBA00023049"/>
    </source>
</evidence>
<dbReference type="GO" id="GO:0006508">
    <property type="term" value="P:proteolysis"/>
    <property type="evidence" value="ECO:0007669"/>
    <property type="project" value="UniProtKB-KW"/>
</dbReference>
<dbReference type="InterPro" id="IPR000755">
    <property type="entry name" value="A_A_dipeptidase"/>
</dbReference>
<evidence type="ECO:0000256" key="5">
    <source>
        <dbReference type="ARBA" id="ARBA00022833"/>
    </source>
</evidence>
<feature type="signal peptide" evidence="11">
    <location>
        <begin position="1"/>
        <end position="21"/>
    </location>
</feature>
<evidence type="ECO:0000256" key="10">
    <source>
        <dbReference type="PIRNR" id="PIRNR026671"/>
    </source>
</evidence>
<keyword evidence="8 10" id="KW-0961">Cell wall biogenesis/degradation</keyword>
<organism evidence="12 13">
    <name type="scientific">Parabacteroides gordonii MS-1 = DSM 23371</name>
    <dbReference type="NCBI Taxonomy" id="1203610"/>
    <lineage>
        <taxon>Bacteria</taxon>
        <taxon>Pseudomonadati</taxon>
        <taxon>Bacteroidota</taxon>
        <taxon>Bacteroidia</taxon>
        <taxon>Bacteroidales</taxon>
        <taxon>Tannerellaceae</taxon>
        <taxon>Parabacteroides</taxon>
    </lineage>
</organism>
<dbReference type="GO" id="GO:0160237">
    <property type="term" value="F:D-Ala-D-Ala dipeptidase activity"/>
    <property type="evidence" value="ECO:0007669"/>
    <property type="project" value="UniProtKB-EC"/>
</dbReference>
<reference evidence="12 13" key="1">
    <citation type="submission" date="2013-04" db="EMBL/GenBank/DDBJ databases">
        <title>The Genome Sequence of Parabacteroides gordonii DSM 23371.</title>
        <authorList>
            <consortium name="The Broad Institute Genomics Platform"/>
            <person name="Earl A."/>
            <person name="Ward D."/>
            <person name="Feldgarden M."/>
            <person name="Gevers D."/>
            <person name="Martens E."/>
            <person name="Sakamoto M."/>
            <person name="Benno Y."/>
            <person name="Suzuki N."/>
            <person name="Matsunaga N."/>
            <person name="Koshihara K."/>
            <person name="Seki M."/>
            <person name="Komiya H."/>
            <person name="Walker B."/>
            <person name="Young S."/>
            <person name="Zeng Q."/>
            <person name="Gargeya S."/>
            <person name="Fitzgerald M."/>
            <person name="Haas B."/>
            <person name="Abouelleil A."/>
            <person name="Allen A.W."/>
            <person name="Alvarado L."/>
            <person name="Arachchi H.M."/>
            <person name="Berlin A.M."/>
            <person name="Chapman S.B."/>
            <person name="Gainer-Dewar J."/>
            <person name="Goldberg J."/>
            <person name="Griggs A."/>
            <person name="Gujja S."/>
            <person name="Hansen M."/>
            <person name="Howarth C."/>
            <person name="Imamovic A."/>
            <person name="Ireland A."/>
            <person name="Larimer J."/>
            <person name="McCowan C."/>
            <person name="Murphy C."/>
            <person name="Pearson M."/>
            <person name="Poon T.W."/>
            <person name="Priest M."/>
            <person name="Roberts A."/>
            <person name="Saif S."/>
            <person name="Shea T."/>
            <person name="Sisk P."/>
            <person name="Sykes S."/>
            <person name="Wortman J."/>
            <person name="Nusbaum C."/>
            <person name="Birren B."/>
        </authorList>
    </citation>
    <scope>NUCLEOTIDE SEQUENCE [LARGE SCALE GENOMIC DNA]</scope>
    <source>
        <strain evidence="12 13">MS-1</strain>
    </source>
</reference>
<comment type="similarity">
    <text evidence="9 10">Belongs to the peptidase M15D family.</text>
</comment>
<dbReference type="PIRSF" id="PIRSF026671">
    <property type="entry name" value="AA_dipeptidase"/>
    <property type="match status" value="1"/>
</dbReference>
<comment type="cofactor">
    <cofactor evidence="9">
        <name>Zn(2+)</name>
        <dbReference type="ChEBI" id="CHEBI:29105"/>
    </cofactor>
    <text evidence="9">Binds 1 zinc ion per subunit.</text>
</comment>
<evidence type="ECO:0000256" key="2">
    <source>
        <dbReference type="ARBA" id="ARBA00022670"/>
    </source>
</evidence>
<keyword evidence="3 9" id="KW-0479">Metal-binding</keyword>
<dbReference type="SUPFAM" id="SSF55166">
    <property type="entry name" value="Hedgehog/DD-peptidase"/>
    <property type="match status" value="1"/>
</dbReference>
<dbReference type="PANTHER" id="PTHR43126">
    <property type="entry name" value="D-ALANYL-D-ALANINE DIPEPTIDASE"/>
    <property type="match status" value="1"/>
</dbReference>
<dbReference type="STRING" id="1203610.HMPREF1536_02739"/>
<feature type="chain" id="PRO_5002489561" description="D-alanyl-D-alanine dipeptidase" evidence="11">
    <location>
        <begin position="22"/>
        <end position="222"/>
    </location>
</feature>
<keyword evidence="7 9" id="KW-0482">Metalloprotease</keyword>
<evidence type="ECO:0000256" key="11">
    <source>
        <dbReference type="SAM" id="SignalP"/>
    </source>
</evidence>
<dbReference type="PATRIC" id="fig|1203610.3.peg.2805"/>
<dbReference type="HAMAP" id="MF_01924">
    <property type="entry name" value="A_A_dipeptidase"/>
    <property type="match status" value="1"/>
</dbReference>
<sequence length="222" mass="25350">MRQTRYIFLLLLLLCNLRSNAEELDTWLHDRGLVDISVLDSTIRVHLVYATPDNFMGETVYTGITRAWLHPDAAQKLVTAQRLLKKEHPDLTLVVYDAARPMSVQRKMWSLVRGTDKVNYVSNPSNGGGLHNYGMAVDVTILDPAGEPLPMGTPFDFFGEEAHTNNEEALLASGKITRKEFDNRRLLRRIMKSAGFRTIPYEWWHFNACSRAEARQSYPVLD</sequence>
<accession>A0A0F5JBM3</accession>
<keyword evidence="13" id="KW-1185">Reference proteome</keyword>
<evidence type="ECO:0000256" key="8">
    <source>
        <dbReference type="ARBA" id="ARBA00023316"/>
    </source>
</evidence>
<evidence type="ECO:0000256" key="9">
    <source>
        <dbReference type="HAMAP-Rule" id="MF_01924"/>
    </source>
</evidence>
<dbReference type="CDD" id="cd14840">
    <property type="entry name" value="D-Ala-D-Ala_dipeptidase_Aad"/>
    <property type="match status" value="1"/>
</dbReference>
<keyword evidence="11" id="KW-0732">Signal</keyword>
<dbReference type="Gene3D" id="3.30.1380.10">
    <property type="match status" value="1"/>
</dbReference>
<dbReference type="HOGENOM" id="CLU_060744_1_0_10"/>
<keyword evidence="6 9" id="KW-0224">Dipeptidase</keyword>
<comment type="function">
    <text evidence="9 10">Catalyzes hydrolysis of the D-alanyl-D-alanine dipeptide.</text>
</comment>
<dbReference type="EC" id="3.4.13.22" evidence="9 10"/>